<evidence type="ECO:0000256" key="1">
    <source>
        <dbReference type="ARBA" id="ARBA00022801"/>
    </source>
</evidence>
<name>A0A3N0BUF9_9MICC</name>
<dbReference type="InterPro" id="IPR029058">
    <property type="entry name" value="AB_hydrolase_fold"/>
</dbReference>
<organism evidence="3 4">
    <name type="scientific">Arthrobacter oryzae</name>
    <dbReference type="NCBI Taxonomy" id="409290"/>
    <lineage>
        <taxon>Bacteria</taxon>
        <taxon>Bacillati</taxon>
        <taxon>Actinomycetota</taxon>
        <taxon>Actinomycetes</taxon>
        <taxon>Micrococcales</taxon>
        <taxon>Micrococcaceae</taxon>
        <taxon>Arthrobacter</taxon>
    </lineage>
</organism>
<dbReference type="SUPFAM" id="SSF53474">
    <property type="entry name" value="alpha/beta-Hydrolases"/>
    <property type="match status" value="1"/>
</dbReference>
<dbReference type="GO" id="GO:0016787">
    <property type="term" value="F:hydrolase activity"/>
    <property type="evidence" value="ECO:0007669"/>
    <property type="project" value="UniProtKB-KW"/>
</dbReference>
<dbReference type="Gene3D" id="3.40.50.1820">
    <property type="entry name" value="alpha/beta hydrolase"/>
    <property type="match status" value="1"/>
</dbReference>
<proteinExistence type="predicted"/>
<feature type="domain" description="AB hydrolase-1" evidence="2">
    <location>
        <begin position="40"/>
        <end position="270"/>
    </location>
</feature>
<dbReference type="PRINTS" id="PR00111">
    <property type="entry name" value="ABHYDROLASE"/>
</dbReference>
<dbReference type="PANTHER" id="PTHR43798">
    <property type="entry name" value="MONOACYLGLYCEROL LIPASE"/>
    <property type="match status" value="1"/>
</dbReference>
<protein>
    <submittedName>
        <fullName evidence="3">Alpha/beta hydrolase</fullName>
    </submittedName>
</protein>
<comment type="caution">
    <text evidence="3">The sequence shown here is derived from an EMBL/GenBank/DDBJ whole genome shotgun (WGS) entry which is preliminary data.</text>
</comment>
<accession>A0A3N0BUF9</accession>
<evidence type="ECO:0000313" key="4">
    <source>
        <dbReference type="Proteomes" id="UP000273807"/>
    </source>
</evidence>
<keyword evidence="4" id="KW-1185">Reference proteome</keyword>
<dbReference type="Pfam" id="PF00561">
    <property type="entry name" value="Abhydrolase_1"/>
    <property type="match status" value="1"/>
</dbReference>
<dbReference type="EMBL" id="RBED01000111">
    <property type="protein sequence ID" value="RNL52976.1"/>
    <property type="molecule type" value="Genomic_DNA"/>
</dbReference>
<evidence type="ECO:0000259" key="2">
    <source>
        <dbReference type="Pfam" id="PF00561"/>
    </source>
</evidence>
<dbReference type="OrthoDB" id="2987348at2"/>
<sequence length="291" mass="31092">MCAVTVDLPCGQRRIYAGGMPRLSVNGVELYYEDQGAGIPILGVHGTPSSAVMWADAATELALHGRCIIYDRRGFHRSAPHVPFRALDLVDHVNDAAGLLAALHVGPAVVIGRSSGGLIAIELARLFPDKVKALVLLEPALLTIDPAAASWARSLRRTVLERSEGRTVQLAEIMLREALGDAVWESLSNKLQKMFESTGAAVLAEINGHGMDLSEDALELSEAELAAIRQPTLIVSAENSPEACRLVNARLTGALPRTRTVVVTGGHLINPAHPAVLDFLDRIAADANSWE</sequence>
<dbReference type="Proteomes" id="UP000273807">
    <property type="component" value="Unassembled WGS sequence"/>
</dbReference>
<evidence type="ECO:0000313" key="3">
    <source>
        <dbReference type="EMBL" id="RNL52976.1"/>
    </source>
</evidence>
<dbReference type="GO" id="GO:0016020">
    <property type="term" value="C:membrane"/>
    <property type="evidence" value="ECO:0007669"/>
    <property type="project" value="TreeGrafter"/>
</dbReference>
<dbReference type="InterPro" id="IPR050266">
    <property type="entry name" value="AB_hydrolase_sf"/>
</dbReference>
<dbReference type="PANTHER" id="PTHR43798:SF31">
    <property type="entry name" value="AB HYDROLASE SUPERFAMILY PROTEIN YCLE"/>
    <property type="match status" value="1"/>
</dbReference>
<dbReference type="InterPro" id="IPR000073">
    <property type="entry name" value="AB_hydrolase_1"/>
</dbReference>
<dbReference type="AlphaFoldDB" id="A0A3N0BUF9"/>
<reference evidence="3 4" key="1">
    <citation type="submission" date="2018-10" db="EMBL/GenBank/DDBJ databases">
        <title>Genome sequencing of Arthrobacter oryzae TNB02.</title>
        <authorList>
            <person name="Cho Y.-J."/>
            <person name="Cho A."/>
            <person name="Kim O.-S."/>
        </authorList>
    </citation>
    <scope>NUCLEOTIDE SEQUENCE [LARGE SCALE GENOMIC DNA]</scope>
    <source>
        <strain evidence="3 4">TNB02</strain>
    </source>
</reference>
<keyword evidence="1 3" id="KW-0378">Hydrolase</keyword>
<gene>
    <name evidence="3" type="ORF">D7003_13480</name>
</gene>